<dbReference type="PANTHER" id="PTHR47150:SF6">
    <property type="entry name" value="OS01G0872900 PROTEIN"/>
    <property type="match status" value="1"/>
</dbReference>
<accession>Q7XQJ6</accession>
<dbReference type="Pfam" id="PF04827">
    <property type="entry name" value="Plant_tran"/>
    <property type="match status" value="1"/>
</dbReference>
<dbReference type="AlphaFoldDB" id="Q7XQJ6"/>
<organism evidence="1 2">
    <name type="scientific">Oryza sativa subsp. japonica</name>
    <name type="common">Rice</name>
    <dbReference type="NCBI Taxonomy" id="39947"/>
    <lineage>
        <taxon>Eukaryota</taxon>
        <taxon>Viridiplantae</taxon>
        <taxon>Streptophyta</taxon>
        <taxon>Embryophyta</taxon>
        <taxon>Tracheophyta</taxon>
        <taxon>Spermatophyta</taxon>
        <taxon>Magnoliopsida</taxon>
        <taxon>Liliopsida</taxon>
        <taxon>Poales</taxon>
        <taxon>Poaceae</taxon>
        <taxon>BOP clade</taxon>
        <taxon>Oryzoideae</taxon>
        <taxon>Oryzeae</taxon>
        <taxon>Oryzinae</taxon>
        <taxon>Oryza</taxon>
        <taxon>Oryza sativa</taxon>
    </lineage>
</organism>
<dbReference type="EMBL" id="AL606628">
    <property type="protein sequence ID" value="CAE03097.2"/>
    <property type="molecule type" value="Genomic_DNA"/>
</dbReference>
<gene>
    <name evidence="1" type="primary">OSJNBa0017B10.12</name>
</gene>
<dbReference type="CAZy" id="GT1">
    <property type="family name" value="Glycosyltransferase Family 1"/>
</dbReference>
<dbReference type="PANTHER" id="PTHR47150">
    <property type="entry name" value="OS12G0169200 PROTEIN"/>
    <property type="match status" value="1"/>
</dbReference>
<reference evidence="2" key="1">
    <citation type="journal article" date="2005" name="Nature">
        <title>The map-based sequence of the rice genome.</title>
        <authorList>
            <consortium name="International rice genome sequencing project (IRGSP)"/>
            <person name="Matsumoto T."/>
            <person name="Wu J."/>
            <person name="Kanamori H."/>
            <person name="Katayose Y."/>
            <person name="Fujisawa M."/>
            <person name="Namiki N."/>
            <person name="Mizuno H."/>
            <person name="Yamamoto K."/>
            <person name="Antonio B.A."/>
            <person name="Baba T."/>
            <person name="Sakata K."/>
            <person name="Nagamura Y."/>
            <person name="Aoki H."/>
            <person name="Arikawa K."/>
            <person name="Arita K."/>
            <person name="Bito T."/>
            <person name="Chiden Y."/>
            <person name="Fujitsuka N."/>
            <person name="Fukunaka R."/>
            <person name="Hamada M."/>
            <person name="Harada C."/>
            <person name="Hayashi A."/>
            <person name="Hijishita S."/>
            <person name="Honda M."/>
            <person name="Hosokawa S."/>
            <person name="Ichikawa Y."/>
            <person name="Idonuma A."/>
            <person name="Iijima M."/>
            <person name="Ikeda M."/>
            <person name="Ikeno M."/>
            <person name="Ito K."/>
            <person name="Ito S."/>
            <person name="Ito T."/>
            <person name="Ito Y."/>
            <person name="Ito Y."/>
            <person name="Iwabuchi A."/>
            <person name="Kamiya K."/>
            <person name="Karasawa W."/>
            <person name="Kurita K."/>
            <person name="Katagiri S."/>
            <person name="Kikuta A."/>
            <person name="Kobayashi H."/>
            <person name="Kobayashi N."/>
            <person name="Machita K."/>
            <person name="Maehara T."/>
            <person name="Masukawa M."/>
            <person name="Mizubayashi T."/>
            <person name="Mukai Y."/>
            <person name="Nagasaki H."/>
            <person name="Nagata Y."/>
            <person name="Naito S."/>
            <person name="Nakashima M."/>
            <person name="Nakama Y."/>
            <person name="Nakamichi Y."/>
            <person name="Nakamura M."/>
            <person name="Meguro A."/>
            <person name="Negishi M."/>
            <person name="Ohta I."/>
            <person name="Ohta T."/>
            <person name="Okamoto M."/>
            <person name="Ono N."/>
            <person name="Saji S."/>
            <person name="Sakaguchi M."/>
            <person name="Sakai K."/>
            <person name="Shibata M."/>
            <person name="Shimokawa T."/>
            <person name="Song J."/>
            <person name="Takazaki Y."/>
            <person name="Terasawa K."/>
            <person name="Tsugane M."/>
            <person name="Tsuji K."/>
            <person name="Ueda S."/>
            <person name="Waki K."/>
            <person name="Yamagata H."/>
            <person name="Yamamoto M."/>
            <person name="Yamamoto S."/>
            <person name="Yamane H."/>
            <person name="Yoshiki S."/>
            <person name="Yoshihara R."/>
            <person name="Yukawa K."/>
            <person name="Zhong H."/>
            <person name="Yano M."/>
            <person name="Yuan Q."/>
            <person name="Ouyang S."/>
            <person name="Liu J."/>
            <person name="Jones K.M."/>
            <person name="Gansberger K."/>
            <person name="Moffat K."/>
            <person name="Hill J."/>
            <person name="Bera J."/>
            <person name="Fadrosh D."/>
            <person name="Jin S."/>
            <person name="Johri S."/>
            <person name="Kim M."/>
            <person name="Overton L."/>
            <person name="Reardon M."/>
            <person name="Tsitrin T."/>
            <person name="Vuong H."/>
            <person name="Weaver B."/>
            <person name="Ciecko A."/>
            <person name="Tallon L."/>
            <person name="Jackson J."/>
            <person name="Pai G."/>
            <person name="Aken S.V."/>
            <person name="Utterback T."/>
            <person name="Reidmuller S."/>
            <person name="Feldblyum T."/>
            <person name="Hsiao J."/>
            <person name="Zismann V."/>
            <person name="Iobst S."/>
            <person name="de Vazeille A.R."/>
            <person name="Buell C.R."/>
            <person name="Ying K."/>
            <person name="Li Y."/>
            <person name="Lu T."/>
            <person name="Huang Y."/>
            <person name="Zhao Q."/>
            <person name="Feng Q."/>
            <person name="Zhang L."/>
            <person name="Zhu J."/>
            <person name="Weng Q."/>
            <person name="Mu J."/>
            <person name="Lu Y."/>
            <person name="Fan D."/>
            <person name="Liu Y."/>
            <person name="Guan J."/>
            <person name="Zhang Y."/>
            <person name="Yu S."/>
            <person name="Liu X."/>
            <person name="Zhang Y."/>
            <person name="Hong G."/>
            <person name="Han B."/>
            <person name="Choisne N."/>
            <person name="Demange N."/>
            <person name="Orjeda G."/>
            <person name="Samain S."/>
            <person name="Cattolico L."/>
            <person name="Pelletier E."/>
            <person name="Couloux A."/>
            <person name="Segurens B."/>
            <person name="Wincker P."/>
            <person name="D'Hont A."/>
            <person name="Scarpelli C."/>
            <person name="Weissenbach J."/>
            <person name="Salanoubat M."/>
            <person name="Quetier F."/>
            <person name="Yu Y."/>
            <person name="Kim H.R."/>
            <person name="Rambo T."/>
            <person name="Currie J."/>
            <person name="Collura K."/>
            <person name="Luo M."/>
            <person name="Yang T."/>
            <person name="Ammiraju J.S.S."/>
            <person name="Engler F."/>
            <person name="Soderlund C."/>
            <person name="Wing R.A."/>
            <person name="Palmer L.E."/>
            <person name="de la Bastide M."/>
            <person name="Spiegel L."/>
            <person name="Nascimento L."/>
            <person name="Zutavern T."/>
            <person name="O'Shaughnessy A."/>
            <person name="Dike S."/>
            <person name="Dedhia N."/>
            <person name="Preston R."/>
            <person name="Balija V."/>
            <person name="McCombie W.R."/>
            <person name="Chow T."/>
            <person name="Chen H."/>
            <person name="Chung M."/>
            <person name="Chen C."/>
            <person name="Shaw J."/>
            <person name="Wu H."/>
            <person name="Hsiao K."/>
            <person name="Chao Y."/>
            <person name="Chu M."/>
            <person name="Cheng C."/>
            <person name="Hour A."/>
            <person name="Lee P."/>
            <person name="Lin S."/>
            <person name="Lin Y."/>
            <person name="Liou J."/>
            <person name="Liu S."/>
            <person name="Hsing Y."/>
            <person name="Raghuvanshi S."/>
            <person name="Mohanty A."/>
            <person name="Bharti A.K."/>
            <person name="Gaur A."/>
            <person name="Gupta V."/>
            <person name="Kumar D."/>
            <person name="Ravi V."/>
            <person name="Vij S."/>
            <person name="Kapur A."/>
            <person name="Khurana P."/>
            <person name="Khurana P."/>
            <person name="Khurana J.P."/>
            <person name="Tyagi A.K."/>
            <person name="Gaikwad K."/>
            <person name="Singh A."/>
            <person name="Dalal V."/>
            <person name="Srivastava S."/>
            <person name="Dixit A."/>
            <person name="Pal A.K."/>
            <person name="Ghazi I.A."/>
            <person name="Yadav M."/>
            <person name="Pandit A."/>
            <person name="Bhargava A."/>
            <person name="Sureshbabu K."/>
            <person name="Batra K."/>
            <person name="Sharma T.R."/>
            <person name="Mohapatra T."/>
            <person name="Singh N.K."/>
            <person name="Messing J."/>
            <person name="Nelson A.B."/>
            <person name="Fuks G."/>
            <person name="Kavchok S."/>
            <person name="Keizer G."/>
            <person name="Linton E."/>
            <person name="Llaca V."/>
            <person name="Song R."/>
            <person name="Tanyolac B."/>
            <person name="Young S."/>
            <person name="Ho-Il K."/>
            <person name="Hahn J.H."/>
            <person name="Sangsakoo G."/>
            <person name="Vanavichit A."/>
            <person name="de Mattos Luiz.A.T."/>
            <person name="Zimmer P.D."/>
            <person name="Malone G."/>
            <person name="Dellagostin O."/>
            <person name="de Oliveira A.C."/>
            <person name="Bevan M."/>
            <person name="Bancroft I."/>
            <person name="Minx P."/>
            <person name="Cordum H."/>
            <person name="Wilson R."/>
            <person name="Cheng Z."/>
            <person name="Jin W."/>
            <person name="Jiang J."/>
            <person name="Leong S.A."/>
            <person name="Iwama H."/>
            <person name="Gojobori T."/>
            <person name="Itoh T."/>
            <person name="Niimura Y."/>
            <person name="Fujii Y."/>
            <person name="Habara T."/>
            <person name="Sakai H."/>
            <person name="Sato Y."/>
            <person name="Wilson G."/>
            <person name="Kumar K."/>
            <person name="McCouch S."/>
            <person name="Juretic N."/>
            <person name="Hoen D."/>
            <person name="Wright S."/>
            <person name="Bruskiewich R."/>
            <person name="Bureau T."/>
            <person name="Miyao A."/>
            <person name="Hirochika H."/>
            <person name="Nishikawa T."/>
            <person name="Kadowaki K."/>
            <person name="Sugiura M."/>
            <person name="Burr B."/>
            <person name="Sasaki T."/>
        </authorList>
    </citation>
    <scope>NUCLEOTIDE SEQUENCE [LARGE SCALE GENOMIC DNA]</scope>
    <source>
        <strain evidence="2">cv. Nipponbare</strain>
    </source>
</reference>
<dbReference type="InterPro" id="IPR006912">
    <property type="entry name" value="Harbinger_derived_prot"/>
</dbReference>
<reference evidence="2" key="2">
    <citation type="journal article" date="2008" name="Nucleic Acids Res.">
        <title>The rice annotation project database (RAP-DB): 2008 update.</title>
        <authorList>
            <consortium name="The rice annotation project (RAP)"/>
        </authorList>
    </citation>
    <scope>GENOME REANNOTATION</scope>
    <source>
        <strain evidence="2">cv. Nipponbare</strain>
    </source>
</reference>
<proteinExistence type="predicted"/>
<evidence type="ECO:0000313" key="2">
    <source>
        <dbReference type="Proteomes" id="UP000000763"/>
    </source>
</evidence>
<protein>
    <submittedName>
        <fullName evidence="1">OSJNBa0017B10.12 protein</fullName>
    </submittedName>
</protein>
<evidence type="ECO:0000313" key="1">
    <source>
        <dbReference type="EMBL" id="CAE03097.2"/>
    </source>
</evidence>
<dbReference type="Proteomes" id="UP000000763">
    <property type="component" value="Chromosome 4"/>
</dbReference>
<sequence length="454" mass="52469">MAADAREHAQAIAIQAEADKEKVKMEKIKQFNELLMIDTSSYIETQIEEDISYQIKKQQRGPPTQQRKYIRRERQDAEDRLKAYYFLENPMYNDTQFRWRYRMKKHLFLHIVQTLSHWSPVFQQRKDAFGKVGFSPLLKCTAALRMLAYGTSADILDENLQIAETTVIESLVNFCKGIIDCFGPKYLRRPTAEDIQRLLHVGEARGFPGMLGSIDCMHWEWKNCPVAWKGQYTRGDHGVPTVMLEAVASHDLWIWHAFFGVAGSNNDINVLNQSSLFTAQRQGIAPDVHFTVNGNEYDMGYYLADGIYPEWAAFVKTFKLPQYEKHKLFAQKQESTRKDIECAFGVLQSRFAIICTPARMWKKPTLGEIMYACIILHNMIVEDERDSYEGRADFNYEQGSSPVPLNGYGQGPIHGFDRVLEIGVAIRNKDMHHRLKNDLTEHIWNKFGGNQPEH</sequence>
<name>Q7XQJ6_ORYSJ</name>